<dbReference type="InterPro" id="IPR037459">
    <property type="entry name" value="RhgT-like"/>
</dbReference>
<proteinExistence type="inferred from homology"/>
<dbReference type="SUPFAM" id="SSF49785">
    <property type="entry name" value="Galactose-binding domain-like"/>
    <property type="match status" value="1"/>
</dbReference>
<keyword evidence="3" id="KW-0732">Signal</keyword>
<protein>
    <submittedName>
        <fullName evidence="5">Rhamnogalacturonan acetylesterase</fullName>
    </submittedName>
</protein>
<dbReference type="PANTHER" id="PTHR43695">
    <property type="entry name" value="PUTATIVE (AFU_ORTHOLOGUE AFUA_2G17250)-RELATED"/>
    <property type="match status" value="1"/>
</dbReference>
<evidence type="ECO:0000313" key="6">
    <source>
        <dbReference type="Proteomes" id="UP001597061"/>
    </source>
</evidence>
<dbReference type="CDD" id="cd01821">
    <property type="entry name" value="Rhamnogalacturan_acetylesterase_like"/>
    <property type="match status" value="1"/>
</dbReference>
<dbReference type="Pfam" id="PF13472">
    <property type="entry name" value="Lipase_GDSL_2"/>
    <property type="match status" value="1"/>
</dbReference>
<dbReference type="PANTHER" id="PTHR43695:SF1">
    <property type="entry name" value="RHAMNOGALACTURONAN ACETYLESTERASE"/>
    <property type="match status" value="1"/>
</dbReference>
<feature type="signal peptide" evidence="3">
    <location>
        <begin position="1"/>
        <end position="22"/>
    </location>
</feature>
<reference evidence="6" key="1">
    <citation type="journal article" date="2019" name="Int. J. Syst. Evol. Microbiol.">
        <title>The Global Catalogue of Microorganisms (GCM) 10K type strain sequencing project: providing services to taxonomists for standard genome sequencing and annotation.</title>
        <authorList>
            <consortium name="The Broad Institute Genomics Platform"/>
            <consortium name="The Broad Institute Genome Sequencing Center for Infectious Disease"/>
            <person name="Wu L."/>
            <person name="Ma J."/>
        </authorList>
    </citation>
    <scope>NUCLEOTIDE SEQUENCE [LARGE SCALE GENOMIC DNA]</scope>
    <source>
        <strain evidence="6">CCUG 62414</strain>
    </source>
</reference>
<dbReference type="Gene3D" id="3.40.50.1110">
    <property type="entry name" value="SGNH hydrolase"/>
    <property type="match status" value="1"/>
</dbReference>
<evidence type="ECO:0000313" key="5">
    <source>
        <dbReference type="EMBL" id="MFD0990127.1"/>
    </source>
</evidence>
<dbReference type="SUPFAM" id="SSF52266">
    <property type="entry name" value="SGNH hydrolase"/>
    <property type="match status" value="1"/>
</dbReference>
<accession>A0ABW3JI07</accession>
<keyword evidence="6" id="KW-1185">Reference proteome</keyword>
<evidence type="ECO:0000256" key="1">
    <source>
        <dbReference type="ARBA" id="ARBA00008668"/>
    </source>
</evidence>
<name>A0ABW3JI07_9FLAO</name>
<evidence type="ECO:0000259" key="4">
    <source>
        <dbReference type="Pfam" id="PF13472"/>
    </source>
</evidence>
<feature type="domain" description="SGNH hydrolase-type esterase" evidence="4">
    <location>
        <begin position="186"/>
        <end position="341"/>
    </location>
</feature>
<dbReference type="InterPro" id="IPR036514">
    <property type="entry name" value="SGNH_hydro_sf"/>
</dbReference>
<dbReference type="EMBL" id="JBHTJI010000001">
    <property type="protein sequence ID" value="MFD0990127.1"/>
    <property type="molecule type" value="Genomic_DNA"/>
</dbReference>
<organism evidence="5 6">
    <name type="scientific">Mariniflexile jejuense</name>
    <dbReference type="NCBI Taxonomy" id="1173582"/>
    <lineage>
        <taxon>Bacteria</taxon>
        <taxon>Pseudomonadati</taxon>
        <taxon>Bacteroidota</taxon>
        <taxon>Flavobacteriia</taxon>
        <taxon>Flavobacteriales</taxon>
        <taxon>Flavobacteriaceae</taxon>
        <taxon>Mariniflexile</taxon>
    </lineage>
</organism>
<dbReference type="InterPro" id="IPR013830">
    <property type="entry name" value="SGNH_hydro"/>
</dbReference>
<dbReference type="Proteomes" id="UP001597061">
    <property type="component" value="Unassembled WGS sequence"/>
</dbReference>
<dbReference type="Gene3D" id="2.60.120.430">
    <property type="entry name" value="Galactose-binding lectin"/>
    <property type="match status" value="1"/>
</dbReference>
<gene>
    <name evidence="5" type="ORF">ACFQ1R_08465</name>
</gene>
<dbReference type="InterPro" id="IPR008979">
    <property type="entry name" value="Galactose-bd-like_sf"/>
</dbReference>
<comment type="similarity">
    <text evidence="1">Belongs to the 'GDSL' lipolytic enzyme family.</text>
</comment>
<comment type="caution">
    <text evidence="5">The sequence shown here is derived from an EMBL/GenBank/DDBJ whole genome shotgun (WGS) entry which is preliminary data.</text>
</comment>
<evidence type="ECO:0000256" key="2">
    <source>
        <dbReference type="ARBA" id="ARBA00022801"/>
    </source>
</evidence>
<keyword evidence="2" id="KW-0378">Hydrolase</keyword>
<dbReference type="RefSeq" id="WP_379925721.1">
    <property type="nucleotide sequence ID" value="NZ_JBHTJI010000001.1"/>
</dbReference>
<sequence length="431" mass="48909">MKQLRTIILIIITATCFLNINAQNSNFYFGKKTIKNDGTLVKNAIKYDDEIGFGFDFQSAQNVKFNKNYISSESSIYFSVKLPEGNYKIDVVLGGNKTSNTTIKAESRRLMLKELKLDKKKTSNYSFTVNLRTPKIDNEQHIKVKDRDKNQLNWDNKLTLEFAGNPNIQSIKISPVTNIKTIFLAGDSTVTDQDVEPWASWGQFITNYFNSNIVVANYAESGATLSSFKSTNRLDKILSLMKPDDLLFIEFGHNDEKIKGEGNGAWGLYTNSLKEFITKCREKGGIPILVTPTQRRAFNTNGSLTETHGDFPAAMRQVAKDLNIPLIDITKMTTYMYEAWGNEPSRKAFVQYPANTFPNQTEPLEDNTHFNSFGANEIAKCVVQCIKDLNLELVNYLRPNLPEYNPKKPDIFANWSLPMSTRFEIKKPDGN</sequence>
<feature type="chain" id="PRO_5047147707" evidence="3">
    <location>
        <begin position="23"/>
        <end position="431"/>
    </location>
</feature>
<evidence type="ECO:0000256" key="3">
    <source>
        <dbReference type="SAM" id="SignalP"/>
    </source>
</evidence>